<accession>A0A3G5AH46</accession>
<dbReference type="Gene3D" id="2.160.20.10">
    <property type="entry name" value="Single-stranded right-handed beta-helix, Pectin lyase-like"/>
    <property type="match status" value="1"/>
</dbReference>
<evidence type="ECO:0000313" key="1">
    <source>
        <dbReference type="EMBL" id="AYV86517.1"/>
    </source>
</evidence>
<dbReference type="EMBL" id="MK072508">
    <property type="protein sequence ID" value="AYV86517.1"/>
    <property type="molecule type" value="Genomic_DNA"/>
</dbReference>
<reference evidence="1" key="1">
    <citation type="submission" date="2018-10" db="EMBL/GenBank/DDBJ databases">
        <title>Hidden diversity of soil giant viruses.</title>
        <authorList>
            <person name="Schulz F."/>
            <person name="Alteio L."/>
            <person name="Goudeau D."/>
            <person name="Ryan E.M."/>
            <person name="Malmstrom R.R."/>
            <person name="Blanchard J."/>
            <person name="Woyke T."/>
        </authorList>
    </citation>
    <scope>NUCLEOTIDE SEQUENCE</scope>
    <source>
        <strain evidence="1">SYV1</strain>
    </source>
</reference>
<dbReference type="SUPFAM" id="SSF51126">
    <property type="entry name" value="Pectin lyase-like"/>
    <property type="match status" value="1"/>
</dbReference>
<sequence>MGKGNSPMCYVCNKKMNKCECKSSPCDKCHKKKCDCKCKSKLYCLLKKINAKQKPNFLLTSKDINPNGKVITEPGVYQLAEDITFTPTRNAITQTPVTFFGGGATTQATGLALVSGGVVRGIDIVTPGSGYTFPPTVTIGGTGTGATVTAPVQFGGILSIKLTNGGSGYSSVPAVAVTGAGTGAMVNAIIDTTVGQVVGFQVLDPGSGYGTTPVTIGITGGGGAGAAASASIIDGNVSTGVTRAIVATGGMNYTDTVVAAITIMSSNVTILLGDHVLKQAGIDNQGNVSPTQNPFVVGIVVPDILPFQVDVAGTFFGSVQNIVVNRIGSGYTSAPAVTISSPGGTGTTAIAQAIVNNGVVTAIQITNAGSGYTSDPTVTIAPPVSGTTATAVANIFLLNTIGLENITISGDKGVIDGFSYRGVQIFSHTNNIEVSNLTIEHCGKLASAATTPYPGYTSNNQISGGDPLAVRSTAGLAIGETGTGGQGFVGYFGPLFFTKRSGPQSVVSNVVIDNVSCLNNFTLGSFISSTVNLAMTNSHIDDTFNDTYFAVFGGWFGSNNGIEFPSVKNFIVKDCTFNRTSLIGNFMFSPLNNNNGSTLNYVQGFLFEDCEFNDVETTTAGTGTNAGVACSGPRDGMLKNCQFRNVSSMGLADGFHSSGSSGTAAAGNSGYDVELINCAASNIVNIGNMRLPTPVVPTGDDKATGFDLFYTKNYYLEGCVASNIQYNAIFFPGQALSRNGAEGFSILPSFIPQANVQSVKYVNCHSSSCVASNGGSAYGFFIGNQPTPTGQGVQSILYEDCTADNNLSAIPAITTPIGGTGVGVGLGLIPQGVGLGFALFQDRTTIGGVDLESINTFPVVYNNCKSHNNQGAPTNNPVAPFVPATTLYSAGFYIQSLPDNTVPLLGASYYQCESIGDVYGFLLRNTKFCTIRDCRADNNVVQAGVTGNPLIDGKVGEGFTDLGLGITNTPGSIVPGITNSLFENNKAYHNGSATTFFGPNSNYNAFVATGVTVPLFEVQVSSPGTSYIYINPSPNASLGAFNINPNVYNISTIP</sequence>
<dbReference type="InterPro" id="IPR006626">
    <property type="entry name" value="PbH1"/>
</dbReference>
<name>A0A3G5AH46_9VIRU</name>
<protein>
    <submittedName>
        <fullName evidence="1">Uncharacterized protein</fullName>
    </submittedName>
</protein>
<organism evidence="1">
    <name type="scientific">Sylvanvirus sp</name>
    <dbReference type="NCBI Taxonomy" id="2487774"/>
    <lineage>
        <taxon>Viruses</taxon>
    </lineage>
</organism>
<proteinExistence type="predicted"/>
<dbReference type="InterPro" id="IPR011050">
    <property type="entry name" value="Pectin_lyase_fold/virulence"/>
</dbReference>
<dbReference type="InterPro" id="IPR012334">
    <property type="entry name" value="Pectin_lyas_fold"/>
</dbReference>
<gene>
    <name evidence="1" type="ORF">Sylvanvirus2_13</name>
</gene>
<dbReference type="SMART" id="SM00710">
    <property type="entry name" value="PbH1"/>
    <property type="match status" value="11"/>
</dbReference>